<organism evidence="1 2">
    <name type="scientific">Ochrobactrum soli</name>
    <dbReference type="NCBI Taxonomy" id="2448455"/>
    <lineage>
        <taxon>Bacteria</taxon>
        <taxon>Pseudomonadati</taxon>
        <taxon>Pseudomonadota</taxon>
        <taxon>Alphaproteobacteria</taxon>
        <taxon>Hyphomicrobiales</taxon>
        <taxon>Brucellaceae</taxon>
        <taxon>Brucella/Ochrobactrum group</taxon>
        <taxon>Ochrobactrum</taxon>
    </lineage>
</organism>
<sequence>MQAVLDIGKEPIIVWVFPDPELIAAPARRSSSLPFVR</sequence>
<proteinExistence type="predicted"/>
<dbReference type="Proteomes" id="UP000246073">
    <property type="component" value="Unassembled WGS sequence"/>
</dbReference>
<name>A0A2P9HPN6_9HYPH</name>
<evidence type="ECO:0000313" key="1">
    <source>
        <dbReference type="EMBL" id="SPL65953.1"/>
    </source>
</evidence>
<gene>
    <name evidence="1" type="ORF">OHAE_1820</name>
</gene>
<protein>
    <submittedName>
        <fullName evidence="1">Uncharacterized protein</fullName>
    </submittedName>
</protein>
<accession>A0A2P9HPN6</accession>
<reference evidence="2" key="1">
    <citation type="submission" date="2017-12" db="EMBL/GenBank/DDBJ databases">
        <authorList>
            <person name="Diaz M."/>
        </authorList>
    </citation>
    <scope>NUCLEOTIDE SEQUENCE [LARGE SCALE GENOMIC DNA]</scope>
    <source>
        <strain evidence="2">FI11154</strain>
    </source>
</reference>
<evidence type="ECO:0000313" key="2">
    <source>
        <dbReference type="Proteomes" id="UP000246073"/>
    </source>
</evidence>
<dbReference type="AlphaFoldDB" id="A0A2P9HPN6"/>
<dbReference type="EMBL" id="OOFM01000005">
    <property type="protein sequence ID" value="SPL65953.1"/>
    <property type="molecule type" value="Genomic_DNA"/>
</dbReference>